<evidence type="ECO:0000256" key="1">
    <source>
        <dbReference type="SAM" id="SignalP"/>
    </source>
</evidence>
<proteinExistence type="predicted"/>
<protein>
    <recommendedName>
        <fullName evidence="4">Cytoplasmic protein</fullName>
    </recommendedName>
</protein>
<keyword evidence="1" id="KW-0732">Signal</keyword>
<accession>A0A0M7AKQ4</accession>
<dbReference type="RefSeq" id="WP_208981468.1">
    <property type="nucleotide sequence ID" value="NZ_CXWD01000020.1"/>
</dbReference>
<feature type="signal peptide" evidence="1">
    <location>
        <begin position="1"/>
        <end position="24"/>
    </location>
</feature>
<evidence type="ECO:0008006" key="4">
    <source>
        <dbReference type="Google" id="ProtNLM"/>
    </source>
</evidence>
<evidence type="ECO:0000313" key="3">
    <source>
        <dbReference type="Proteomes" id="UP000053235"/>
    </source>
</evidence>
<dbReference type="AlphaFoldDB" id="A0A0M7AKQ4"/>
<dbReference type="Proteomes" id="UP000053235">
    <property type="component" value="Unassembled WGS sequence"/>
</dbReference>
<sequence length="147" mass="16292">MSFFRVARFALPVLALFGFMTATAAADEHRLYFSSERSNQLPGCDASSVQRAVQNTVSRAPSYFNGVRIVQLDKIRDTTYRSSISSAVTRRYCSGTASLSDGSRVAVKYLLEAHAGVFGISWNVETCLNHRDKWYVYGGSCRTLTAQ</sequence>
<dbReference type="EMBL" id="CXWD01000020">
    <property type="protein sequence ID" value="CTQ75131.1"/>
    <property type="molecule type" value="Genomic_DNA"/>
</dbReference>
<gene>
    <name evidence="2" type="ORF">LAX5112_04121</name>
</gene>
<keyword evidence="3" id="KW-1185">Reference proteome</keyword>
<feature type="chain" id="PRO_5005809426" description="Cytoplasmic protein" evidence="1">
    <location>
        <begin position="25"/>
        <end position="147"/>
    </location>
</feature>
<reference evidence="3" key="1">
    <citation type="submission" date="2015-07" db="EMBL/GenBank/DDBJ databases">
        <authorList>
            <person name="Rodrigo-Torres Lidia"/>
            <person name="Arahal R.David."/>
        </authorList>
    </citation>
    <scope>NUCLEOTIDE SEQUENCE [LARGE SCALE GENOMIC DNA]</scope>
    <source>
        <strain evidence="3">CECT 5112</strain>
    </source>
</reference>
<evidence type="ECO:0000313" key="2">
    <source>
        <dbReference type="EMBL" id="CTQ75131.1"/>
    </source>
</evidence>
<name>A0A0M7AKQ4_9HYPH</name>
<dbReference type="STRING" id="388408.LAX5112_04121"/>
<organism evidence="2 3">
    <name type="scientific">Roseibium alexandrii</name>
    <dbReference type="NCBI Taxonomy" id="388408"/>
    <lineage>
        <taxon>Bacteria</taxon>
        <taxon>Pseudomonadati</taxon>
        <taxon>Pseudomonadota</taxon>
        <taxon>Alphaproteobacteria</taxon>
        <taxon>Hyphomicrobiales</taxon>
        <taxon>Stappiaceae</taxon>
        <taxon>Roseibium</taxon>
    </lineage>
</organism>